<evidence type="ECO:0000256" key="1">
    <source>
        <dbReference type="SAM" id="Phobius"/>
    </source>
</evidence>
<dbReference type="RefSeq" id="WP_345734341.1">
    <property type="nucleotide sequence ID" value="NZ_BAABIA010000001.1"/>
</dbReference>
<evidence type="ECO:0000313" key="3">
    <source>
        <dbReference type="Proteomes" id="UP001499852"/>
    </source>
</evidence>
<evidence type="ECO:0000313" key="2">
    <source>
        <dbReference type="EMBL" id="GAA5132325.1"/>
    </source>
</evidence>
<protein>
    <submittedName>
        <fullName evidence="2">Uncharacterized protein</fullName>
    </submittedName>
</protein>
<accession>A0ABP9NR50</accession>
<feature type="transmembrane region" description="Helical" evidence="1">
    <location>
        <begin position="135"/>
        <end position="153"/>
    </location>
</feature>
<sequence length="155" mass="17551">MSYHITLSKSEPSSGITPQEWRDFLASRPELEVVEENAHFISAVLLRDSNLILHYSAESASVFTKNPDGPQIIEYMVSIAPHFDGVVTGDEGETFATETDLGTQNDWNSQKNARNSRITEEKPWWKLELSRGKRMILGLLLGLLIVIIKEIFFTQ</sequence>
<gene>
    <name evidence="2" type="ORF">GCM10023213_00280</name>
</gene>
<dbReference type="Proteomes" id="UP001499852">
    <property type="component" value="Unassembled WGS sequence"/>
</dbReference>
<organism evidence="2 3">
    <name type="scientific">Prosthecobacter algae</name>
    <dbReference type="NCBI Taxonomy" id="1144682"/>
    <lineage>
        <taxon>Bacteria</taxon>
        <taxon>Pseudomonadati</taxon>
        <taxon>Verrucomicrobiota</taxon>
        <taxon>Verrucomicrobiia</taxon>
        <taxon>Verrucomicrobiales</taxon>
        <taxon>Verrucomicrobiaceae</taxon>
        <taxon>Prosthecobacter</taxon>
    </lineage>
</organism>
<dbReference type="EMBL" id="BAABIA010000001">
    <property type="protein sequence ID" value="GAA5132325.1"/>
    <property type="molecule type" value="Genomic_DNA"/>
</dbReference>
<keyword evidence="3" id="KW-1185">Reference proteome</keyword>
<comment type="caution">
    <text evidence="2">The sequence shown here is derived from an EMBL/GenBank/DDBJ whole genome shotgun (WGS) entry which is preliminary data.</text>
</comment>
<keyword evidence="1" id="KW-1133">Transmembrane helix</keyword>
<proteinExistence type="predicted"/>
<keyword evidence="1" id="KW-0472">Membrane</keyword>
<keyword evidence="1" id="KW-0812">Transmembrane</keyword>
<name>A0ABP9NR50_9BACT</name>
<reference evidence="3" key="1">
    <citation type="journal article" date="2019" name="Int. J. Syst. Evol. Microbiol.">
        <title>The Global Catalogue of Microorganisms (GCM) 10K type strain sequencing project: providing services to taxonomists for standard genome sequencing and annotation.</title>
        <authorList>
            <consortium name="The Broad Institute Genomics Platform"/>
            <consortium name="The Broad Institute Genome Sequencing Center for Infectious Disease"/>
            <person name="Wu L."/>
            <person name="Ma J."/>
        </authorList>
    </citation>
    <scope>NUCLEOTIDE SEQUENCE [LARGE SCALE GENOMIC DNA]</scope>
    <source>
        <strain evidence="3">JCM 18053</strain>
    </source>
</reference>